<feature type="compositionally biased region" description="Pro residues" evidence="1">
    <location>
        <begin position="224"/>
        <end position="282"/>
    </location>
</feature>
<name>L8G3P3_PSED2</name>
<evidence type="ECO:0000313" key="2">
    <source>
        <dbReference type="EMBL" id="ELR07885.1"/>
    </source>
</evidence>
<dbReference type="InParanoid" id="L8G3P3"/>
<sequence>MADDPADLLARLNALRPTTVSLDHSRPNLSIPGTLQTPDTLLSDRLRALRNGGGGDAKSSSSGSHLPLTFGVLSNASAQTESAISSLDSPIVEIDGRADRKLAREALDFARGVSHDVPVSKSDGRPSREGSKVPTPEDVIRRLREEAADSLSDSDKLLKSEGKHKIPKNAGSRDSDARDSPAGESDAEKFDDEAEAREAEEILARLLDEAHLEERDEAANQPQAQPPPPQTQHPPPTRSPSPPPPQPPPPPPPSSPPRIPKPSPSPTQPAWPPSKTPPQQTP</sequence>
<dbReference type="PRINTS" id="PR01217">
    <property type="entry name" value="PRICHEXTENSN"/>
</dbReference>
<dbReference type="STRING" id="658429.L8G3P3"/>
<dbReference type="OrthoDB" id="5407799at2759"/>
<evidence type="ECO:0000313" key="3">
    <source>
        <dbReference type="Proteomes" id="UP000011064"/>
    </source>
</evidence>
<feature type="compositionally biased region" description="Basic and acidic residues" evidence="1">
    <location>
        <begin position="196"/>
        <end position="218"/>
    </location>
</feature>
<organism evidence="2 3">
    <name type="scientific">Pseudogymnoascus destructans (strain ATCC MYA-4855 / 20631-21)</name>
    <name type="common">Bat white-nose syndrome fungus</name>
    <name type="synonym">Geomyces destructans</name>
    <dbReference type="NCBI Taxonomy" id="658429"/>
    <lineage>
        <taxon>Eukaryota</taxon>
        <taxon>Fungi</taxon>
        <taxon>Dikarya</taxon>
        <taxon>Ascomycota</taxon>
        <taxon>Pezizomycotina</taxon>
        <taxon>Leotiomycetes</taxon>
        <taxon>Thelebolales</taxon>
        <taxon>Thelebolaceae</taxon>
        <taxon>Pseudogymnoascus</taxon>
    </lineage>
</organism>
<dbReference type="HOGENOM" id="CLU_037982_0_0_1"/>
<dbReference type="Proteomes" id="UP000011064">
    <property type="component" value="Unassembled WGS sequence"/>
</dbReference>
<keyword evidence="3" id="KW-1185">Reference proteome</keyword>
<protein>
    <submittedName>
        <fullName evidence="2">Uncharacterized protein</fullName>
    </submittedName>
</protein>
<reference evidence="3" key="1">
    <citation type="submission" date="2010-09" db="EMBL/GenBank/DDBJ databases">
        <title>The genome sequence of Geomyces destructans 20631-21.</title>
        <authorList>
            <consortium name="The Broad Institute Genome Sequencing Platform"/>
            <person name="Cuomo C.A."/>
            <person name="Blehert D.S."/>
            <person name="Lorch J.M."/>
            <person name="Young S.K."/>
            <person name="Zeng Q."/>
            <person name="Gargeya S."/>
            <person name="Fitzgerald M."/>
            <person name="Haas B."/>
            <person name="Abouelleil A."/>
            <person name="Alvarado L."/>
            <person name="Arachchi H.M."/>
            <person name="Berlin A."/>
            <person name="Brown A."/>
            <person name="Chapman S.B."/>
            <person name="Chen Z."/>
            <person name="Dunbar C."/>
            <person name="Freedman E."/>
            <person name="Gearin G."/>
            <person name="Gellesch M."/>
            <person name="Goldberg J."/>
            <person name="Griggs A."/>
            <person name="Gujja S."/>
            <person name="Heiman D."/>
            <person name="Howarth C."/>
            <person name="Larson L."/>
            <person name="Lui A."/>
            <person name="MacDonald P.J.P."/>
            <person name="Montmayeur A."/>
            <person name="Murphy C."/>
            <person name="Neiman D."/>
            <person name="Pearson M."/>
            <person name="Priest M."/>
            <person name="Roberts A."/>
            <person name="Saif S."/>
            <person name="Shea T."/>
            <person name="Shenoy N."/>
            <person name="Sisk P."/>
            <person name="Stolte C."/>
            <person name="Sykes S."/>
            <person name="Wortman J."/>
            <person name="Nusbaum C."/>
            <person name="Birren B."/>
        </authorList>
    </citation>
    <scope>NUCLEOTIDE SEQUENCE [LARGE SCALE GENOMIC DNA]</scope>
    <source>
        <strain evidence="3">ATCC MYA-4855 / 20631-21</strain>
    </source>
</reference>
<dbReference type="VEuPathDB" id="FungiDB:GMDG_02767"/>
<feature type="compositionally biased region" description="Basic and acidic residues" evidence="1">
    <location>
        <begin position="138"/>
        <end position="164"/>
    </location>
</feature>
<evidence type="ECO:0000256" key="1">
    <source>
        <dbReference type="SAM" id="MobiDB-lite"/>
    </source>
</evidence>
<feature type="compositionally biased region" description="Basic and acidic residues" evidence="1">
    <location>
        <begin position="122"/>
        <end position="131"/>
    </location>
</feature>
<gene>
    <name evidence="2" type="ORF">GMDG_02767</name>
</gene>
<dbReference type="AlphaFoldDB" id="L8G3P3"/>
<feature type="region of interest" description="Disordered" evidence="1">
    <location>
        <begin position="115"/>
        <end position="282"/>
    </location>
</feature>
<proteinExistence type="predicted"/>
<dbReference type="EMBL" id="GL573208">
    <property type="protein sequence ID" value="ELR07885.1"/>
    <property type="molecule type" value="Genomic_DNA"/>
</dbReference>
<feature type="compositionally biased region" description="Basic and acidic residues" evidence="1">
    <location>
        <begin position="171"/>
        <end position="181"/>
    </location>
</feature>
<accession>L8G3P3</accession>